<evidence type="ECO:0000313" key="5">
    <source>
        <dbReference type="EMBL" id="RDW23732.1"/>
    </source>
</evidence>
<dbReference type="InterPro" id="IPR036249">
    <property type="entry name" value="Thioredoxin-like_sf"/>
</dbReference>
<keyword evidence="5" id="KW-0808">Transferase</keyword>
<dbReference type="Proteomes" id="UP000256601">
    <property type="component" value="Unassembled WGS sequence"/>
</dbReference>
<dbReference type="InterPro" id="IPR050802">
    <property type="entry name" value="EF-GSTs"/>
</dbReference>
<dbReference type="EMBL" id="CP017555">
    <property type="protein sequence ID" value="AOW02954.1"/>
    <property type="molecule type" value="Genomic_DNA"/>
</dbReference>
<evidence type="ECO:0000259" key="2">
    <source>
        <dbReference type="PROSITE" id="PS50404"/>
    </source>
</evidence>
<dbReference type="Pfam" id="PF00043">
    <property type="entry name" value="GST_C"/>
    <property type="match status" value="1"/>
</dbReference>
<dbReference type="InterPro" id="IPR040079">
    <property type="entry name" value="Glutathione_S-Trfase"/>
</dbReference>
<accession>A0A1D8NBE5</accession>
<evidence type="ECO:0000313" key="4">
    <source>
        <dbReference type="EMBL" id="AOW02954.1"/>
    </source>
</evidence>
<dbReference type="Pfam" id="PF02798">
    <property type="entry name" value="GST_N"/>
    <property type="match status" value="1"/>
</dbReference>
<dbReference type="Gene3D" id="1.20.1050.10">
    <property type="match status" value="1"/>
</dbReference>
<dbReference type="InterPro" id="IPR004045">
    <property type="entry name" value="Glutathione_S-Trfase_N"/>
</dbReference>
<dbReference type="EMBL" id="KZ857343">
    <property type="protein sequence ID" value="RDW23732.1"/>
    <property type="molecule type" value="Genomic_DNA"/>
</dbReference>
<dbReference type="Gene3D" id="3.40.30.10">
    <property type="entry name" value="Glutaredoxin"/>
    <property type="match status" value="1"/>
</dbReference>
<protein>
    <submittedName>
        <fullName evidence="5">Glutathione S-transferase</fullName>
    </submittedName>
</protein>
<dbReference type="FunFam" id="1.20.1050.10:FF:000006">
    <property type="entry name" value="Elongation factor 1 gamma"/>
    <property type="match status" value="1"/>
</dbReference>
<evidence type="ECO:0000256" key="1">
    <source>
        <dbReference type="RuleBase" id="RU003494"/>
    </source>
</evidence>
<dbReference type="InterPro" id="IPR010987">
    <property type="entry name" value="Glutathione-S-Trfase_C-like"/>
</dbReference>
<dbReference type="PANTHER" id="PTHR43986:SF1">
    <property type="entry name" value="ELONGATION FACTOR 1-GAMMA"/>
    <property type="match status" value="1"/>
</dbReference>
<dbReference type="InterPro" id="IPR004046">
    <property type="entry name" value="GST_C"/>
</dbReference>
<dbReference type="GO" id="GO:0016740">
    <property type="term" value="F:transferase activity"/>
    <property type="evidence" value="ECO:0007669"/>
    <property type="project" value="UniProtKB-KW"/>
</dbReference>
<dbReference type="OMA" id="KAPRATM"/>
<sequence length="217" mass="24908">MTMELYSYVGNSRSYAIFYILDKAGVKFTLKESLKGGVFPEDMDARFPLRKIPDLVDGDFHLRETMAVTTYLGEKYADKLGNFVPLTTLEHTKALEWMSFANTEHIPTCSLAGLMIMGQREYVQKDFARLVGIANRNVDVVLEPFLKNNTFLIGERLTYVDVFVAGATLRGFTQLWDKKWQAAHPHFTRWFKTVVNQPEFVKLFGETELCQVFKAPK</sequence>
<comment type="similarity">
    <text evidence="1">Belongs to the GST superfamily.</text>
</comment>
<dbReference type="SFLD" id="SFLDS00019">
    <property type="entry name" value="Glutathione_Transferase_(cytos"/>
    <property type="match status" value="1"/>
</dbReference>
<dbReference type="InterPro" id="IPR036282">
    <property type="entry name" value="Glutathione-S-Trfase_C_sf"/>
</dbReference>
<feature type="domain" description="GST C-terminal" evidence="3">
    <location>
        <begin position="87"/>
        <end position="217"/>
    </location>
</feature>
<dbReference type="PANTHER" id="PTHR43986">
    <property type="entry name" value="ELONGATION FACTOR 1-GAMMA"/>
    <property type="match status" value="1"/>
</dbReference>
<dbReference type="GO" id="GO:0005634">
    <property type="term" value="C:nucleus"/>
    <property type="evidence" value="ECO:0007669"/>
    <property type="project" value="TreeGrafter"/>
</dbReference>
<evidence type="ECO:0000313" key="6">
    <source>
        <dbReference type="Proteomes" id="UP000182444"/>
    </source>
</evidence>
<name>A0A1D8NBE5_YARLL</name>
<dbReference type="CDD" id="cd00570">
    <property type="entry name" value="GST_N_family"/>
    <property type="match status" value="1"/>
</dbReference>
<reference evidence="4 6" key="1">
    <citation type="journal article" date="2016" name="PLoS ONE">
        <title>Sequence Assembly of Yarrowia lipolytica Strain W29/CLIB89 Shows Transposable Element Diversity.</title>
        <authorList>
            <person name="Magnan C."/>
            <person name="Yu J."/>
            <person name="Chang I."/>
            <person name="Jahn E."/>
            <person name="Kanomata Y."/>
            <person name="Wu J."/>
            <person name="Zeller M."/>
            <person name="Oakes M."/>
            <person name="Baldi P."/>
            <person name="Sandmeyer S."/>
        </authorList>
    </citation>
    <scope>NUCLEOTIDE SEQUENCE [LARGE SCALE GENOMIC DNA]</scope>
    <source>
        <strain evidence="4">CLIB89</strain>
        <strain evidence="6">CLIB89(W29)</strain>
    </source>
</reference>
<dbReference type="Proteomes" id="UP000182444">
    <property type="component" value="Chromosome 1C"/>
</dbReference>
<dbReference type="PROSITE" id="PS50404">
    <property type="entry name" value="GST_NTER"/>
    <property type="match status" value="1"/>
</dbReference>
<dbReference type="CDD" id="cd03181">
    <property type="entry name" value="GST_C_EF1Bgamma_like"/>
    <property type="match status" value="1"/>
</dbReference>
<dbReference type="VEuPathDB" id="FungiDB:YALI0_C16049g"/>
<dbReference type="SUPFAM" id="SSF52833">
    <property type="entry name" value="Thioredoxin-like"/>
    <property type="match status" value="1"/>
</dbReference>
<dbReference type="eggNOG" id="KOG0867">
    <property type="taxonomic scope" value="Eukaryota"/>
</dbReference>
<dbReference type="GO" id="GO:0005737">
    <property type="term" value="C:cytoplasm"/>
    <property type="evidence" value="ECO:0007669"/>
    <property type="project" value="TreeGrafter"/>
</dbReference>
<evidence type="ECO:0000259" key="3">
    <source>
        <dbReference type="PROSITE" id="PS50405"/>
    </source>
</evidence>
<gene>
    <name evidence="5" type="ORF">B0I71DRAFT_135485</name>
    <name evidence="4" type="ORF">YALI1_C23075g</name>
</gene>
<dbReference type="VEuPathDB" id="FungiDB:YALI1_C23075g"/>
<proteinExistence type="inferred from homology"/>
<dbReference type="GO" id="GO:0006414">
    <property type="term" value="P:translational elongation"/>
    <property type="evidence" value="ECO:0007669"/>
    <property type="project" value="TreeGrafter"/>
</dbReference>
<dbReference type="KEGG" id="yli:2909245"/>
<dbReference type="PROSITE" id="PS50405">
    <property type="entry name" value="GST_CTER"/>
    <property type="match status" value="1"/>
</dbReference>
<feature type="domain" description="GST N-terminal" evidence="2">
    <location>
        <begin position="1"/>
        <end position="80"/>
    </location>
</feature>
<organism evidence="4 6">
    <name type="scientific">Yarrowia lipolytica</name>
    <name type="common">Candida lipolytica</name>
    <dbReference type="NCBI Taxonomy" id="4952"/>
    <lineage>
        <taxon>Eukaryota</taxon>
        <taxon>Fungi</taxon>
        <taxon>Dikarya</taxon>
        <taxon>Ascomycota</taxon>
        <taxon>Saccharomycotina</taxon>
        <taxon>Dipodascomycetes</taxon>
        <taxon>Dipodascales</taxon>
        <taxon>Dipodascales incertae sedis</taxon>
        <taxon>Yarrowia</taxon>
    </lineage>
</organism>
<evidence type="ECO:0000313" key="7">
    <source>
        <dbReference type="Proteomes" id="UP000256601"/>
    </source>
</evidence>
<dbReference type="GeneID" id="2909245"/>
<dbReference type="SUPFAM" id="SSF47616">
    <property type="entry name" value="GST C-terminal domain-like"/>
    <property type="match status" value="1"/>
</dbReference>
<reference evidence="5 7" key="2">
    <citation type="submission" date="2018-07" db="EMBL/GenBank/DDBJ databases">
        <title>Draft Genome Assemblies for Five Robust Yarrowia lipolytica Strains Exhibiting High Lipid Production and Pentose Sugar Utilization and Sugar Alcohol Secretion from Undetoxified Lignocellulosic Biomass Hydrolysates.</title>
        <authorList>
            <consortium name="DOE Joint Genome Institute"/>
            <person name="Walker C."/>
            <person name="Ryu S."/>
            <person name="Na H."/>
            <person name="Zane M."/>
            <person name="LaButti K."/>
            <person name="Lipzen A."/>
            <person name="Haridas S."/>
            <person name="Barry K."/>
            <person name="Grigoriev I.V."/>
            <person name="Quarterman J."/>
            <person name="Slininger P."/>
            <person name="Dien B."/>
            <person name="Trinh C.T."/>
        </authorList>
    </citation>
    <scope>NUCLEOTIDE SEQUENCE [LARGE SCALE GENOMIC DNA]</scope>
    <source>
        <strain evidence="5 7">YB392</strain>
    </source>
</reference>
<dbReference type="AlphaFoldDB" id="A0A1D8NBE5"/>